<gene>
    <name evidence="1" type="ORF">ATO10_02645</name>
</gene>
<sequence>MLSAGMACAGGVERSSQSVGILFEEGTYVELTYGSVDPQVSGIQQSEVFNPPQIGNSTGDVSPSYNSVSLGFKTELTDKLEAAIILDQPIGASVNYADPAYAYGGSTAQISSNAITALLKYNLPNNFSVYGGARHQRAEGEVDLFIGYTMQTDVAQDWGWVAGVAWEKPEIAARVALTYNSAITHSFNATELGAISTTFDTTVPQSVNLEFQTGIAADTLLFGSIRWVDWTAFDITPQIYGALLGSLVDYDSDTITYNLGVGRRFNENWSGAIQVAHEPASGGFSGNLGPTDGYTSLGLAASYTRGNMTITGGVRHIWIGDAITQNPVSAGTTLGDFSDNTGWAWGFQVGYQF</sequence>
<organism evidence="1 2">
    <name type="scientific">Actibacterium atlanticum</name>
    <dbReference type="NCBI Taxonomy" id="1461693"/>
    <lineage>
        <taxon>Bacteria</taxon>
        <taxon>Pseudomonadati</taxon>
        <taxon>Pseudomonadota</taxon>
        <taxon>Alphaproteobacteria</taxon>
        <taxon>Rhodobacterales</taxon>
        <taxon>Roseobacteraceae</taxon>
        <taxon>Actibacterium</taxon>
    </lineage>
</organism>
<dbReference type="SUPFAM" id="SSF56935">
    <property type="entry name" value="Porins"/>
    <property type="match status" value="1"/>
</dbReference>
<evidence type="ECO:0000313" key="1">
    <source>
        <dbReference type="EMBL" id="KCV83623.1"/>
    </source>
</evidence>
<proteinExistence type="predicted"/>
<name>A0A058ZPX7_9RHOB</name>
<accession>A0A058ZPX7</accession>
<protein>
    <submittedName>
        <fullName evidence="1">Porin</fullName>
    </submittedName>
</protein>
<dbReference type="eggNOG" id="COG2067">
    <property type="taxonomic scope" value="Bacteria"/>
</dbReference>
<dbReference type="EMBL" id="AQQY01000001">
    <property type="protein sequence ID" value="KCV83623.1"/>
    <property type="molecule type" value="Genomic_DNA"/>
</dbReference>
<evidence type="ECO:0000313" key="2">
    <source>
        <dbReference type="Proteomes" id="UP000024836"/>
    </source>
</evidence>
<dbReference type="PATRIC" id="fig|1461693.3.peg.548"/>
<keyword evidence="2" id="KW-1185">Reference proteome</keyword>
<dbReference type="Gene3D" id="2.40.160.60">
    <property type="entry name" value="Outer membrane protein transport protein (OMPP1/FadL/TodX)"/>
    <property type="match status" value="1"/>
</dbReference>
<reference evidence="1 2" key="1">
    <citation type="submission" date="2013-04" db="EMBL/GenBank/DDBJ databases">
        <title>Shimia sp. 22II-S11-Z10 Genome Sequencing.</title>
        <authorList>
            <person name="Lai Q."/>
            <person name="Li G."/>
            <person name="Shao Z."/>
        </authorList>
    </citation>
    <scope>NUCLEOTIDE SEQUENCE [LARGE SCALE GENOMIC DNA]</scope>
    <source>
        <strain evidence="2">22II-S11-Z10</strain>
    </source>
</reference>
<dbReference type="STRING" id="1461693.ATO10_02645"/>
<dbReference type="Proteomes" id="UP000024836">
    <property type="component" value="Unassembled WGS sequence"/>
</dbReference>
<comment type="caution">
    <text evidence="1">The sequence shown here is derived from an EMBL/GenBank/DDBJ whole genome shotgun (WGS) entry which is preliminary data.</text>
</comment>
<dbReference type="AlphaFoldDB" id="A0A058ZPX7"/>